<name>A0ABT9NMU4_9ACTN</name>
<reference evidence="1 2" key="1">
    <citation type="submission" date="2023-07" db="EMBL/GenBank/DDBJ databases">
        <title>Sequencing the genomes of 1000 actinobacteria strains.</title>
        <authorList>
            <person name="Klenk H.-P."/>
        </authorList>
    </citation>
    <scope>NUCLEOTIDE SEQUENCE [LARGE SCALE GENOMIC DNA]</scope>
    <source>
        <strain evidence="1 2">GD13</strain>
    </source>
</reference>
<comment type="caution">
    <text evidence="1">The sequence shown here is derived from an EMBL/GenBank/DDBJ whole genome shotgun (WGS) entry which is preliminary data.</text>
</comment>
<organism evidence="1 2">
    <name type="scientific">Nocardioides massiliensis</name>
    <dbReference type="NCBI Taxonomy" id="1325935"/>
    <lineage>
        <taxon>Bacteria</taxon>
        <taxon>Bacillati</taxon>
        <taxon>Actinomycetota</taxon>
        <taxon>Actinomycetes</taxon>
        <taxon>Propionibacteriales</taxon>
        <taxon>Nocardioidaceae</taxon>
        <taxon>Nocardioides</taxon>
    </lineage>
</organism>
<dbReference type="Proteomes" id="UP001240447">
    <property type="component" value="Unassembled WGS sequence"/>
</dbReference>
<accession>A0ABT9NMU4</accession>
<evidence type="ECO:0000313" key="2">
    <source>
        <dbReference type="Proteomes" id="UP001240447"/>
    </source>
</evidence>
<gene>
    <name evidence="1" type="ORF">J2S59_001548</name>
</gene>
<proteinExistence type="predicted"/>
<dbReference type="RefSeq" id="WP_306824981.1">
    <property type="nucleotide sequence ID" value="NZ_JAUSQM010000001.1"/>
</dbReference>
<protein>
    <submittedName>
        <fullName evidence="1">Uncharacterized protein</fullName>
    </submittedName>
</protein>
<evidence type="ECO:0000313" key="1">
    <source>
        <dbReference type="EMBL" id="MDP9821739.1"/>
    </source>
</evidence>
<sequence length="358" mass="37077">MGRRTRLLVALAVVLAVVLAAGVAWVLTRGPATRLGEAVGVLPGTAERVSFTDWAAVRAEVGRGIDAGADEAEVQDFLDRAFDADLIATSGLWEATVTLGSAYGFSPLDVETEVIGQGRDGAVVALRLGEDADPAVIEEKLAGLGYAEPSGGPGAEEIWRGDDDVLGLAGPSLSVLLRNVLVADGWVLASDEPEFLDKAAELLLDGGESLADTGGASRLLGALGEDEPTNAVLWPTDFVCEDLAMAQADDSEIPVVEQLVEEAGGVGPLAGMAVARYAPRDLVAALGYESDDRAARDSSARLALAQADAVGKGGSWAERFAATADRDGDVVRLQLRPRRTADGVLTEVTRGPVSFATC</sequence>
<dbReference type="EMBL" id="JAUSQM010000001">
    <property type="protein sequence ID" value="MDP9821739.1"/>
    <property type="molecule type" value="Genomic_DNA"/>
</dbReference>
<keyword evidence="2" id="KW-1185">Reference proteome</keyword>